<comment type="similarity">
    <text evidence="1 7">Belongs to the truncated hemoglobin family. Group I subfamily.</text>
</comment>
<gene>
    <name evidence="10" type="ORF">D0544_14760</name>
</gene>
<dbReference type="GO" id="GO:0019825">
    <property type="term" value="F:oxygen binding"/>
    <property type="evidence" value="ECO:0007669"/>
    <property type="project" value="InterPro"/>
</dbReference>
<proteinExistence type="inferred from homology"/>
<dbReference type="InterPro" id="IPR009050">
    <property type="entry name" value="Globin-like_sf"/>
</dbReference>
<evidence type="ECO:0000256" key="5">
    <source>
        <dbReference type="ARBA" id="ARBA00022723"/>
    </source>
</evidence>
<evidence type="ECO:0000256" key="7">
    <source>
        <dbReference type="PIRNR" id="PIRNR002030"/>
    </source>
</evidence>
<evidence type="ECO:0000313" key="11">
    <source>
        <dbReference type="Proteomes" id="UP000280792"/>
    </source>
</evidence>
<keyword evidence="3 7" id="KW-0349">Heme</keyword>
<dbReference type="PIRSF" id="PIRSF002030">
    <property type="entry name" value="Globin_Protozoa/Cyanobacteria"/>
    <property type="match status" value="1"/>
</dbReference>
<dbReference type="InterPro" id="IPR012292">
    <property type="entry name" value="Globin/Proto"/>
</dbReference>
<feature type="binding site" description="proximal binding residue" evidence="8">
    <location>
        <position position="69"/>
    </location>
    <ligand>
        <name>heme</name>
        <dbReference type="ChEBI" id="CHEBI:30413"/>
    </ligand>
    <ligandPart>
        <name>Fe</name>
        <dbReference type="ChEBI" id="CHEBI:18248"/>
    </ligandPart>
</feature>
<name>A0A3P3VMJ1_9GAMM</name>
<dbReference type="GO" id="GO:0020037">
    <property type="term" value="F:heme binding"/>
    <property type="evidence" value="ECO:0007669"/>
    <property type="project" value="InterPro"/>
</dbReference>
<comment type="cofactor">
    <cofactor evidence="8">
        <name>heme</name>
        <dbReference type="ChEBI" id="CHEBI:30413"/>
    </cofactor>
    <text evidence="8">Binds 1 heme group per subunit.</text>
</comment>
<feature type="binding site" description="distal binding residue" evidence="9">
    <location>
        <position position="69"/>
    </location>
    <ligand>
        <name>heme</name>
        <dbReference type="ChEBI" id="CHEBI:30413"/>
    </ligand>
    <ligandPart>
        <name>Fe</name>
        <dbReference type="ChEBI" id="CHEBI:18248"/>
    </ligandPart>
</feature>
<dbReference type="SUPFAM" id="SSF46458">
    <property type="entry name" value="Globin-like"/>
    <property type="match status" value="1"/>
</dbReference>
<keyword evidence="6 7" id="KW-0408">Iron</keyword>
<dbReference type="Pfam" id="PF01152">
    <property type="entry name" value="Bac_globin"/>
    <property type="match status" value="1"/>
</dbReference>
<evidence type="ECO:0000256" key="1">
    <source>
        <dbReference type="ARBA" id="ARBA00009660"/>
    </source>
</evidence>
<dbReference type="EMBL" id="QWEZ01000002">
    <property type="protein sequence ID" value="RRJ83098.1"/>
    <property type="molecule type" value="Genomic_DNA"/>
</dbReference>
<dbReference type="CDD" id="cd00454">
    <property type="entry name" value="TrHb1_N"/>
    <property type="match status" value="1"/>
</dbReference>
<evidence type="ECO:0000256" key="2">
    <source>
        <dbReference type="ARBA" id="ARBA00022448"/>
    </source>
</evidence>
<accession>A0A3P3VMJ1</accession>
<keyword evidence="2 7" id="KW-0813">Transport</keyword>
<evidence type="ECO:0000256" key="8">
    <source>
        <dbReference type="PIRSR" id="PIRSR002030-1"/>
    </source>
</evidence>
<dbReference type="GO" id="GO:0046872">
    <property type="term" value="F:metal ion binding"/>
    <property type="evidence" value="ECO:0007669"/>
    <property type="project" value="UniProtKB-UniRule"/>
</dbReference>
<dbReference type="AlphaFoldDB" id="A0A3P3VMJ1"/>
<dbReference type="Proteomes" id="UP000280792">
    <property type="component" value="Unassembled WGS sequence"/>
</dbReference>
<evidence type="ECO:0000313" key="10">
    <source>
        <dbReference type="EMBL" id="RRJ83098.1"/>
    </source>
</evidence>
<dbReference type="InterPro" id="IPR016339">
    <property type="entry name" value="Hemoglobin_trunc_I"/>
</dbReference>
<keyword evidence="11" id="KW-1185">Reference proteome</keyword>
<dbReference type="InterPro" id="IPR001486">
    <property type="entry name" value="Hemoglobin_trunc"/>
</dbReference>
<reference evidence="10 11" key="2">
    <citation type="submission" date="2018-12" db="EMBL/GenBank/DDBJ databases">
        <title>Simiduia agarivorans gen. nov., sp. nov., a marine, agarolytic bacterium isolated from shallow coastal water from Keelung, Taiwan.</title>
        <authorList>
            <person name="Shieh W.Y."/>
        </authorList>
    </citation>
    <scope>NUCLEOTIDE SEQUENCE [LARGE SCALE GENOMIC DNA]</scope>
    <source>
        <strain evidence="10 11">GTF-13</strain>
    </source>
</reference>
<comment type="caution">
    <text evidence="10">The sequence shown here is derived from an EMBL/GenBank/DDBJ whole genome shotgun (WGS) entry which is preliminary data.</text>
</comment>
<dbReference type="GO" id="GO:0005344">
    <property type="term" value="F:oxygen carrier activity"/>
    <property type="evidence" value="ECO:0007669"/>
    <property type="project" value="UniProtKB-UniRule"/>
</dbReference>
<dbReference type="PROSITE" id="PS01213">
    <property type="entry name" value="GLOBIN_FAM_2"/>
    <property type="match status" value="1"/>
</dbReference>
<dbReference type="InterPro" id="IPR019795">
    <property type="entry name" value="Globin_bac-like_CS"/>
</dbReference>
<organism evidence="10 11">
    <name type="scientific">Aestuariirhabdus litorea</name>
    <dbReference type="NCBI Taxonomy" id="2528527"/>
    <lineage>
        <taxon>Bacteria</taxon>
        <taxon>Pseudomonadati</taxon>
        <taxon>Pseudomonadota</taxon>
        <taxon>Gammaproteobacteria</taxon>
        <taxon>Oceanospirillales</taxon>
        <taxon>Aestuariirhabdaceae</taxon>
        <taxon>Aestuariirhabdus</taxon>
    </lineage>
</organism>
<protein>
    <recommendedName>
        <fullName evidence="7">Group 1 truncated hemoglobin</fullName>
    </recommendedName>
</protein>
<evidence type="ECO:0000256" key="9">
    <source>
        <dbReference type="PIRSR" id="PIRSR601486-1"/>
    </source>
</evidence>
<keyword evidence="4 7" id="KW-0561">Oxygen transport</keyword>
<reference evidence="10 11" key="1">
    <citation type="submission" date="2018-08" db="EMBL/GenBank/DDBJ databases">
        <authorList>
            <person name="Khan S.A."/>
        </authorList>
    </citation>
    <scope>NUCLEOTIDE SEQUENCE [LARGE SCALE GENOMIC DNA]</scope>
    <source>
        <strain evidence="10 11">GTF-13</strain>
    </source>
</reference>
<evidence type="ECO:0000256" key="4">
    <source>
        <dbReference type="ARBA" id="ARBA00022621"/>
    </source>
</evidence>
<evidence type="ECO:0000256" key="6">
    <source>
        <dbReference type="ARBA" id="ARBA00023004"/>
    </source>
</evidence>
<evidence type="ECO:0000256" key="3">
    <source>
        <dbReference type="ARBA" id="ARBA00022617"/>
    </source>
</evidence>
<dbReference type="RefSeq" id="WP_125017456.1">
    <property type="nucleotide sequence ID" value="NZ_QWEZ01000002.1"/>
</dbReference>
<dbReference type="Gene3D" id="1.10.490.10">
    <property type="entry name" value="Globins"/>
    <property type="match status" value="1"/>
</dbReference>
<keyword evidence="5 7" id="KW-0479">Metal-binding</keyword>
<sequence>MSLYERMGGAQAVDRAVDLFYRKVLADERIAPFFSQVNMQSQARRQKAFLTMVFGGPVEYSGRQMREAHARLKLDESHFTAVTTHLRATLSELGVAEADIAEVVKIAQSHKSDVLNR</sequence>